<sequence>NHAYLGPENPSKPEQLKPHVLITPSAMRPTSIPANQRAPANLYYCAEQLKLK</sequence>
<comment type="caution">
    <text evidence="1">The sequence shown here is derived from an EMBL/GenBank/DDBJ whole genome shotgun (WGS) entry which is preliminary data.</text>
</comment>
<keyword evidence="2" id="KW-1185">Reference proteome</keyword>
<accession>A0A835PW52</accession>
<gene>
    <name evidence="1" type="ORF">HPP92_021176</name>
</gene>
<proteinExistence type="predicted"/>
<organism evidence="1 2">
    <name type="scientific">Vanilla planifolia</name>
    <name type="common">Vanilla</name>
    <dbReference type="NCBI Taxonomy" id="51239"/>
    <lineage>
        <taxon>Eukaryota</taxon>
        <taxon>Viridiplantae</taxon>
        <taxon>Streptophyta</taxon>
        <taxon>Embryophyta</taxon>
        <taxon>Tracheophyta</taxon>
        <taxon>Spermatophyta</taxon>
        <taxon>Magnoliopsida</taxon>
        <taxon>Liliopsida</taxon>
        <taxon>Asparagales</taxon>
        <taxon>Orchidaceae</taxon>
        <taxon>Vanilloideae</taxon>
        <taxon>Vanilleae</taxon>
        <taxon>Vanilla</taxon>
    </lineage>
</organism>
<reference evidence="1 2" key="1">
    <citation type="journal article" date="2020" name="Nat. Food">
        <title>A phased Vanilla planifolia genome enables genetic improvement of flavour and production.</title>
        <authorList>
            <person name="Hasing T."/>
            <person name="Tang H."/>
            <person name="Brym M."/>
            <person name="Khazi F."/>
            <person name="Huang T."/>
            <person name="Chambers A.H."/>
        </authorList>
    </citation>
    <scope>NUCLEOTIDE SEQUENCE [LARGE SCALE GENOMIC DNA]</scope>
    <source>
        <tissue evidence="1">Leaf</tissue>
    </source>
</reference>
<dbReference type="Proteomes" id="UP000636800">
    <property type="component" value="Chromosome 11"/>
</dbReference>
<name>A0A835PW52_VANPL</name>
<protein>
    <submittedName>
        <fullName evidence="1">Uncharacterized protein</fullName>
    </submittedName>
</protein>
<evidence type="ECO:0000313" key="1">
    <source>
        <dbReference type="EMBL" id="KAG0460879.1"/>
    </source>
</evidence>
<evidence type="ECO:0000313" key="2">
    <source>
        <dbReference type="Proteomes" id="UP000636800"/>
    </source>
</evidence>
<dbReference type="AlphaFoldDB" id="A0A835PW52"/>
<feature type="non-terminal residue" evidence="1">
    <location>
        <position position="1"/>
    </location>
</feature>
<dbReference type="EMBL" id="JADCNL010000011">
    <property type="protein sequence ID" value="KAG0460879.1"/>
    <property type="molecule type" value="Genomic_DNA"/>
</dbReference>